<protein>
    <submittedName>
        <fullName evidence="1">Uncharacterized protein</fullName>
    </submittedName>
</protein>
<gene>
    <name evidence="1" type="ORF">Pint_23876</name>
</gene>
<accession>A0ACC0YK27</accession>
<organism evidence="1 2">
    <name type="scientific">Pistacia integerrima</name>
    <dbReference type="NCBI Taxonomy" id="434235"/>
    <lineage>
        <taxon>Eukaryota</taxon>
        <taxon>Viridiplantae</taxon>
        <taxon>Streptophyta</taxon>
        <taxon>Embryophyta</taxon>
        <taxon>Tracheophyta</taxon>
        <taxon>Spermatophyta</taxon>
        <taxon>Magnoliopsida</taxon>
        <taxon>eudicotyledons</taxon>
        <taxon>Gunneridae</taxon>
        <taxon>Pentapetalae</taxon>
        <taxon>rosids</taxon>
        <taxon>malvids</taxon>
        <taxon>Sapindales</taxon>
        <taxon>Anacardiaceae</taxon>
        <taxon>Pistacia</taxon>
    </lineage>
</organism>
<comment type="caution">
    <text evidence="1">The sequence shown here is derived from an EMBL/GenBank/DDBJ whole genome shotgun (WGS) entry which is preliminary data.</text>
</comment>
<evidence type="ECO:0000313" key="1">
    <source>
        <dbReference type="EMBL" id="KAJ0038593.1"/>
    </source>
</evidence>
<sequence>MIDSLSLYITAPSPNYQLPPMALAVPASVLTLGGGYLFGLPVDFLADSVGAAAAAGATFLLGRTLPLQFQGSIPVPPA</sequence>
<evidence type="ECO:0000313" key="2">
    <source>
        <dbReference type="Proteomes" id="UP001163603"/>
    </source>
</evidence>
<proteinExistence type="predicted"/>
<keyword evidence="2" id="KW-1185">Reference proteome</keyword>
<dbReference type="Proteomes" id="UP001163603">
    <property type="component" value="Chromosome 6"/>
</dbReference>
<dbReference type="EMBL" id="CM047741">
    <property type="protein sequence ID" value="KAJ0038593.1"/>
    <property type="molecule type" value="Genomic_DNA"/>
</dbReference>
<reference evidence="2" key="1">
    <citation type="journal article" date="2023" name="G3 (Bethesda)">
        <title>Genome assembly and association tests identify interacting loci associated with vigor, precocity, and sex in interspecific pistachio rootstocks.</title>
        <authorList>
            <person name="Palmer W."/>
            <person name="Jacygrad E."/>
            <person name="Sagayaradj S."/>
            <person name="Cavanaugh K."/>
            <person name="Han R."/>
            <person name="Bertier L."/>
            <person name="Beede B."/>
            <person name="Kafkas S."/>
            <person name="Golino D."/>
            <person name="Preece J."/>
            <person name="Michelmore R."/>
        </authorList>
    </citation>
    <scope>NUCLEOTIDE SEQUENCE [LARGE SCALE GENOMIC DNA]</scope>
</reference>
<name>A0ACC0YK27_9ROSI</name>